<sequence length="175" mass="19584">MPSLARRYRAHTYHYEVTETVFGHHLAIILNTDDSQINAAIISSNPLRAYVEEKLREKNEITIVSICFSIQNGGATVVGPEIIRSIFNIVLNVPGLRNLNIRYESKLTELPLNFDGTRHDKIALAISRSLFNLNNSPNGKKIRQLCLETEVTATAIQAMKVSGDNPLVPLPLLHR</sequence>
<dbReference type="InParanoid" id="A0A409WR66"/>
<reference evidence="1 2" key="1">
    <citation type="journal article" date="2018" name="Evol. Lett.">
        <title>Horizontal gene cluster transfer increased hallucinogenic mushroom diversity.</title>
        <authorList>
            <person name="Reynolds H.T."/>
            <person name="Vijayakumar V."/>
            <person name="Gluck-Thaler E."/>
            <person name="Korotkin H.B."/>
            <person name="Matheny P.B."/>
            <person name="Slot J.C."/>
        </authorList>
    </citation>
    <scope>NUCLEOTIDE SEQUENCE [LARGE SCALE GENOMIC DNA]</scope>
    <source>
        <strain evidence="1 2">2629</strain>
    </source>
</reference>
<feature type="non-terminal residue" evidence="1">
    <location>
        <position position="175"/>
    </location>
</feature>
<proteinExistence type="predicted"/>
<evidence type="ECO:0000313" key="1">
    <source>
        <dbReference type="EMBL" id="PPQ81004.1"/>
    </source>
</evidence>
<dbReference type="EMBL" id="NHTK01005319">
    <property type="protein sequence ID" value="PPQ81004.1"/>
    <property type="molecule type" value="Genomic_DNA"/>
</dbReference>
<keyword evidence="2" id="KW-1185">Reference proteome</keyword>
<dbReference type="Proteomes" id="UP000284842">
    <property type="component" value="Unassembled WGS sequence"/>
</dbReference>
<protein>
    <submittedName>
        <fullName evidence="1">Uncharacterized protein</fullName>
    </submittedName>
</protein>
<name>A0A409WR66_9AGAR</name>
<evidence type="ECO:0000313" key="2">
    <source>
        <dbReference type="Proteomes" id="UP000284842"/>
    </source>
</evidence>
<dbReference type="AlphaFoldDB" id="A0A409WR66"/>
<gene>
    <name evidence="1" type="ORF">CVT24_013185</name>
</gene>
<organism evidence="1 2">
    <name type="scientific">Panaeolus cyanescens</name>
    <dbReference type="NCBI Taxonomy" id="181874"/>
    <lineage>
        <taxon>Eukaryota</taxon>
        <taxon>Fungi</taxon>
        <taxon>Dikarya</taxon>
        <taxon>Basidiomycota</taxon>
        <taxon>Agaricomycotina</taxon>
        <taxon>Agaricomycetes</taxon>
        <taxon>Agaricomycetidae</taxon>
        <taxon>Agaricales</taxon>
        <taxon>Agaricineae</taxon>
        <taxon>Galeropsidaceae</taxon>
        <taxon>Panaeolus</taxon>
    </lineage>
</organism>
<comment type="caution">
    <text evidence="1">The sequence shown here is derived from an EMBL/GenBank/DDBJ whole genome shotgun (WGS) entry which is preliminary data.</text>
</comment>
<accession>A0A409WR66</accession>